<comment type="caution">
    <text evidence="3">The sequence shown here is derived from an EMBL/GenBank/DDBJ whole genome shotgun (WGS) entry which is preliminary data.</text>
</comment>
<accession>A0ABQ7DSA9</accession>
<gene>
    <name evidence="3" type="ORF">DY000_02032660</name>
</gene>
<keyword evidence="4" id="KW-1185">Reference proteome</keyword>
<name>A0ABQ7DSA9_BRACR</name>
<organism evidence="3 4">
    <name type="scientific">Brassica cretica</name>
    <name type="common">Mustard</name>
    <dbReference type="NCBI Taxonomy" id="69181"/>
    <lineage>
        <taxon>Eukaryota</taxon>
        <taxon>Viridiplantae</taxon>
        <taxon>Streptophyta</taxon>
        <taxon>Embryophyta</taxon>
        <taxon>Tracheophyta</taxon>
        <taxon>Spermatophyta</taxon>
        <taxon>Magnoliopsida</taxon>
        <taxon>eudicotyledons</taxon>
        <taxon>Gunneridae</taxon>
        <taxon>Pentapetalae</taxon>
        <taxon>rosids</taxon>
        <taxon>malvids</taxon>
        <taxon>Brassicales</taxon>
        <taxon>Brassicaceae</taxon>
        <taxon>Brassiceae</taxon>
        <taxon>Brassica</taxon>
    </lineage>
</organism>
<evidence type="ECO:0000313" key="4">
    <source>
        <dbReference type="Proteomes" id="UP000266723"/>
    </source>
</evidence>
<evidence type="ECO:0000256" key="1">
    <source>
        <dbReference type="SAM" id="MobiDB-lite"/>
    </source>
</evidence>
<keyword evidence="2" id="KW-0472">Membrane</keyword>
<evidence type="ECO:0000256" key="2">
    <source>
        <dbReference type="SAM" id="Phobius"/>
    </source>
</evidence>
<dbReference type="Proteomes" id="UP000266723">
    <property type="component" value="Unassembled WGS sequence"/>
</dbReference>
<keyword evidence="2" id="KW-1133">Transmembrane helix</keyword>
<dbReference type="EMBL" id="QGKV02000649">
    <property type="protein sequence ID" value="KAF3580407.1"/>
    <property type="molecule type" value="Genomic_DNA"/>
</dbReference>
<keyword evidence="2" id="KW-0812">Transmembrane</keyword>
<feature type="region of interest" description="Disordered" evidence="1">
    <location>
        <begin position="1"/>
        <end position="27"/>
    </location>
</feature>
<feature type="compositionally biased region" description="Basic and acidic residues" evidence="1">
    <location>
        <begin position="10"/>
        <end position="19"/>
    </location>
</feature>
<evidence type="ECO:0000313" key="3">
    <source>
        <dbReference type="EMBL" id="KAF3580407.1"/>
    </source>
</evidence>
<protein>
    <submittedName>
        <fullName evidence="3">Uncharacterized protein</fullName>
    </submittedName>
</protein>
<reference evidence="3 4" key="1">
    <citation type="journal article" date="2020" name="BMC Genomics">
        <title>Intraspecific diversification of the crop wild relative Brassica cretica Lam. using demographic model selection.</title>
        <authorList>
            <person name="Kioukis A."/>
            <person name="Michalopoulou V.A."/>
            <person name="Briers L."/>
            <person name="Pirintsos S."/>
            <person name="Studholme D.J."/>
            <person name="Pavlidis P."/>
            <person name="Sarris P.F."/>
        </authorList>
    </citation>
    <scope>NUCLEOTIDE SEQUENCE [LARGE SCALE GENOMIC DNA]</scope>
    <source>
        <strain evidence="4">cv. PFS-1207/04</strain>
    </source>
</reference>
<feature type="transmembrane region" description="Helical" evidence="2">
    <location>
        <begin position="209"/>
        <end position="229"/>
    </location>
</feature>
<sequence length="339" mass="38165">MGARRNRQRTFAERSHVEDGSENGTGFLGNDQPINRALLGGDGTWKAFRDLGEPLNHKECRIVSLATLQSPLIAGSTSVRAGSRSRLLHPSRAAASGMDLRFTAWDSYADKFESFWITRPYKEVNICILRVWRIDRELGSGEFIFRAVNNMSELLFNPPVVEAINAKHKMLLNPAFQCTEDGYNVQCHLSRCTALSLSRCTALSLSRNFLLLLFGIIRFAIGGLDLAPFDLTKKKKKKTFVVQDVIEDSAESHGRHTICCMIVQEEFIGYIAEHPNDEEEVEGIDLHQQCYMWEGSDMDYLYDESFFAELLSMELTLEIDGAIFHVPNANASSNVDSQL</sequence>
<proteinExistence type="predicted"/>